<dbReference type="EMBL" id="CAMXCT030001871">
    <property type="protein sequence ID" value="CAL4781082.1"/>
    <property type="molecule type" value="Genomic_DNA"/>
</dbReference>
<evidence type="ECO:0000313" key="3">
    <source>
        <dbReference type="EMBL" id="CAL4781082.1"/>
    </source>
</evidence>
<evidence type="ECO:0000313" key="4">
    <source>
        <dbReference type="Proteomes" id="UP001152797"/>
    </source>
</evidence>
<name>A0A9P1G0U7_9DINO</name>
<dbReference type="EMBL" id="CAMXCT020001871">
    <property type="protein sequence ID" value="CAL1147145.1"/>
    <property type="molecule type" value="Genomic_DNA"/>
</dbReference>
<dbReference type="AlphaFoldDB" id="A0A9P1G0U7"/>
<organism evidence="2">
    <name type="scientific">Cladocopium goreaui</name>
    <dbReference type="NCBI Taxonomy" id="2562237"/>
    <lineage>
        <taxon>Eukaryota</taxon>
        <taxon>Sar</taxon>
        <taxon>Alveolata</taxon>
        <taxon>Dinophyceae</taxon>
        <taxon>Suessiales</taxon>
        <taxon>Symbiodiniaceae</taxon>
        <taxon>Cladocopium</taxon>
    </lineage>
</organism>
<dbReference type="OrthoDB" id="416431at2759"/>
<dbReference type="EMBL" id="CAMXCT010001871">
    <property type="protein sequence ID" value="CAI3993770.1"/>
    <property type="molecule type" value="Genomic_DNA"/>
</dbReference>
<reference evidence="2" key="1">
    <citation type="submission" date="2022-10" db="EMBL/GenBank/DDBJ databases">
        <authorList>
            <person name="Chen Y."/>
            <person name="Dougan E. K."/>
            <person name="Chan C."/>
            <person name="Rhodes N."/>
            <person name="Thang M."/>
        </authorList>
    </citation>
    <scope>NUCLEOTIDE SEQUENCE</scope>
</reference>
<proteinExistence type="predicted"/>
<gene>
    <name evidence="2" type="ORF">C1SCF055_LOCUS20484</name>
</gene>
<reference evidence="3 4" key="2">
    <citation type="submission" date="2024-05" db="EMBL/GenBank/DDBJ databases">
        <authorList>
            <person name="Chen Y."/>
            <person name="Shah S."/>
            <person name="Dougan E. K."/>
            <person name="Thang M."/>
            <person name="Chan C."/>
        </authorList>
    </citation>
    <scope>NUCLEOTIDE SEQUENCE [LARGE SCALE GENOMIC DNA]</scope>
</reference>
<dbReference type="Proteomes" id="UP001152797">
    <property type="component" value="Unassembled WGS sequence"/>
</dbReference>
<accession>A0A9P1G0U7</accession>
<comment type="caution">
    <text evidence="2">The sequence shown here is derived from an EMBL/GenBank/DDBJ whole genome shotgun (WGS) entry which is preliminary data.</text>
</comment>
<protein>
    <submittedName>
        <fullName evidence="2">Uncharacterized protein</fullName>
    </submittedName>
</protein>
<evidence type="ECO:0000313" key="2">
    <source>
        <dbReference type="EMBL" id="CAI3993770.1"/>
    </source>
</evidence>
<feature type="region of interest" description="Disordered" evidence="1">
    <location>
        <begin position="916"/>
        <end position="940"/>
    </location>
</feature>
<evidence type="ECO:0000256" key="1">
    <source>
        <dbReference type="SAM" id="MobiDB-lite"/>
    </source>
</evidence>
<keyword evidence="4" id="KW-1185">Reference proteome</keyword>
<sequence length="1073" mass="120447">MTQQSARRLFDAASDFAAECEGSVPEFVPILRRFLTDLDQYFDLAAFRSAASSSKIQRLENQVRYQKRRRAEAETELKRQLAPKQGLRIESLWWLRTGLADPSIPAQSLSSFAAEFPVQERPDVTLSRNSVSRSRDCFAEILKHMNKQSLVNVGHAMPLGDGTLSDQSKAIIFLHLHDEACMRVKSFSDFLTLSNSRSRSSAVQNQILQVFGPGDVMIDVLCELVALERKNAASIAKSLLDTSQSACEALLEGFLKESSQRRLRVVHIVVGDGAPTNESAVKRMWRAYSTFKPDVLRYKVLNVCVSKLAHLRGGQASRDECCALVAAELAKQLLPVHDKPTPTRFFLFSACVNTILRMLLLNLPPSVWMKLREVCPQKQNGKRMQQILTYFTLQETGADVRRAALCLRLTMHAVAITAQKPTSTDSVPPLVRMGQGEVKEKNSADLREIFPLLSLDPAIHLSQTVASLLTTACHLVMRFSLYESYPYKIWTLSKVYNPVTYRACVLEFLEEPRGHLDDSFSFALQQEALDKGNVAQAVQFLLGDDVQQELDIIIRRSLLTTLDIERKHFLDKAPERAHSKIRSLNRSSRNSILRRYRQQRSNIIFRKIRDMKYFTKQKYMNLRALAIEKNPHLFPRAAGQLHWQEGMTQAQRKVIIHEGDKAALDAFIEENKESLRLEAKQRRNDARAVLAGGSGEHIPQTNGEWLQWIDSHTDQFHDFLRTSTESRRILSQRLFVPNSQMPAAPRLQPEEGNILPICLAPLRSCAPGFYCLEFGPTLAERVVCFTASIGRKVWGLALAQDHGRTFSFDFISPLHEQMQPMEKLLGNLGFDVHKGPVPIYSLNMEVVTIQGGEICLYVSEATPVNLEKAIRKESKHDSSESDSVEAAFEANLYDVDSESSDEWVGGSSCAEAGIETDVETSSASSSEDAQPPQEEQPPQAAIEKAAPGTFVIMNNPYFSISNYADSCAAHAAVSLRARLSEKWCSSDLLGSKNKSKTIQIRDFDSDPSDPQIAQMVLSAWMLHRVQMNGFIGKNKSRKIWLDSEMKNLKQKVGAGTGCQKADALIREWLPGML</sequence>
<feature type="compositionally biased region" description="Low complexity" evidence="1">
    <location>
        <begin position="927"/>
        <end position="940"/>
    </location>
</feature>